<dbReference type="AlphaFoldDB" id="E4TFE9"/>
<feature type="domain" description="Card1 CARF" evidence="2">
    <location>
        <begin position="5"/>
        <end position="147"/>
    </location>
</feature>
<evidence type="ECO:0000259" key="1">
    <source>
        <dbReference type="Pfam" id="PF09002"/>
    </source>
</evidence>
<dbReference type="Pfam" id="PF09002">
    <property type="entry name" value="Card1_endonuc"/>
    <property type="match status" value="1"/>
</dbReference>
<proteinExistence type="predicted"/>
<dbReference type="InterPro" id="IPR011856">
    <property type="entry name" value="tRNA_endonuc-like_dom_sf"/>
</dbReference>
<name>E4TFE9_CALNY</name>
<reference evidence="3 4" key="2">
    <citation type="journal article" date="2011" name="Stand. Genomic Sci.">
        <title>Complete genome sequence of Calditerrivibrio nitroreducens type strain (Yu37-1).</title>
        <authorList>
            <person name="Pitluck S."/>
            <person name="Sikorski J."/>
            <person name="Zeytun A."/>
            <person name="Lapidus A."/>
            <person name="Nolan M."/>
            <person name="Lucas S."/>
            <person name="Hammon N."/>
            <person name="Deshpande S."/>
            <person name="Cheng J.F."/>
            <person name="Tapia R."/>
            <person name="Han C."/>
            <person name="Goodwin L."/>
            <person name="Liolios K."/>
            <person name="Pagani I."/>
            <person name="Ivanova N."/>
            <person name="Mavromatis K."/>
            <person name="Pati A."/>
            <person name="Chen A."/>
            <person name="Palaniappan K."/>
            <person name="Hauser L."/>
            <person name="Chang Y.J."/>
            <person name="Jeffries C.D."/>
            <person name="Detter J.C."/>
            <person name="Brambilla E."/>
            <person name="Djao O.D."/>
            <person name="Rohde M."/>
            <person name="Spring S."/>
            <person name="Goker M."/>
            <person name="Woyke T."/>
            <person name="Bristow J."/>
            <person name="Eisen J.A."/>
            <person name="Markowitz V."/>
            <person name="Hugenholtz P."/>
            <person name="Kyrpides N.C."/>
            <person name="Klenk H.P."/>
            <person name="Land M."/>
        </authorList>
    </citation>
    <scope>NUCLEOTIDE SEQUENCE [LARGE SCALE GENOMIC DNA]</scope>
    <source>
        <strain evidence="4">DSM 19672 / NBRC 101217 / Yu37-1</strain>
    </source>
</reference>
<dbReference type="KEGG" id="cni:Calni_1614"/>
<evidence type="ECO:0000259" key="2">
    <source>
        <dbReference type="Pfam" id="PF23400"/>
    </source>
</evidence>
<dbReference type="HOGENOM" id="CLU_717046_0_0_0"/>
<organism evidence="3 4">
    <name type="scientific">Calditerrivibrio nitroreducens (strain DSM 19672 / NBRC 101217 / Yu37-1)</name>
    <dbReference type="NCBI Taxonomy" id="768670"/>
    <lineage>
        <taxon>Bacteria</taxon>
        <taxon>Pseudomonadati</taxon>
        <taxon>Deferribacterota</taxon>
        <taxon>Deferribacteres</taxon>
        <taxon>Deferribacterales</taxon>
        <taxon>Calditerrivibrionaceae</taxon>
    </lineage>
</organism>
<dbReference type="RefSeq" id="WP_013451733.1">
    <property type="nucleotide sequence ID" value="NC_014758.1"/>
</dbReference>
<dbReference type="InterPro" id="IPR056339">
    <property type="entry name" value="CARF_Card1"/>
</dbReference>
<evidence type="ECO:0000313" key="4">
    <source>
        <dbReference type="Proteomes" id="UP000007039"/>
    </source>
</evidence>
<evidence type="ECO:0008006" key="5">
    <source>
        <dbReference type="Google" id="ProtNLM"/>
    </source>
</evidence>
<sequence length="385" mass="45343">MRENVLVSIVSDQTLPNILIIKELEQINFKLFIFISTEEMERRGKTDTIVSTSKIDSRRVKVVKVDQDNYLEILNKLNSIEEIKDKNIFYYLNITCGTKPMSITLLDFYRDYENKIVIYIPVGKNYYIDFYSGKKIDISYRVTVEEYLSSYNIKIENKKKIPQHIDCLNDRKEMTYKLWDFALNNIDKVNEIIKNLRDTYKNNRNKISRDEIKDIAGELLNLINLDLESESHDRVKNWYNYFTGGWFEELVYLRTRDILGVKENDHIVIGIQIVKGGVKNELDVVVCLENRLYYIECKTGLGEKQNDVFKETFEKLARMKDQKQFGLSMRNYLLTLDKKVLYDVNGDLQKEERESTYGIKFYGLKEIEEAGLDGIIKEIFGIKGD</sequence>
<feature type="domain" description="Card1 endonuclease" evidence="1">
    <location>
        <begin position="241"/>
        <end position="337"/>
    </location>
</feature>
<dbReference type="InterPro" id="IPR011335">
    <property type="entry name" value="Restrct_endonuc-II-like"/>
</dbReference>
<evidence type="ECO:0000313" key="3">
    <source>
        <dbReference type="EMBL" id="ADR19522.1"/>
    </source>
</evidence>
<dbReference type="STRING" id="768670.Calni_1614"/>
<protein>
    <recommendedName>
        <fullName evidence="5">DUF1887 domain-containing protein</fullName>
    </recommendedName>
</protein>
<dbReference type="OrthoDB" id="9785117at2"/>
<reference key="1">
    <citation type="submission" date="2010-11" db="EMBL/GenBank/DDBJ databases">
        <title>The complete genome of chromosome of Calditerrivibrio nitroreducens DSM 19672.</title>
        <authorList>
            <consortium name="US DOE Joint Genome Institute (JGI-PGF)"/>
            <person name="Lucas S."/>
            <person name="Copeland A."/>
            <person name="Lapidus A."/>
            <person name="Bruce D."/>
            <person name="Goodwin L."/>
            <person name="Pitluck S."/>
            <person name="Kyrpides N."/>
            <person name="Mavromatis K."/>
            <person name="Ivanova N."/>
            <person name="Mikhailova N."/>
            <person name="Zeytun A."/>
            <person name="Brettin T."/>
            <person name="Detter J.C."/>
            <person name="Tapia R."/>
            <person name="Han C."/>
            <person name="Land M."/>
            <person name="Hauser L."/>
            <person name="Markowitz V."/>
            <person name="Cheng J.-F."/>
            <person name="Hugenholtz P."/>
            <person name="Woyke T."/>
            <person name="Wu D."/>
            <person name="Spring S."/>
            <person name="Schroeder M."/>
            <person name="Brambilla E."/>
            <person name="Klenk H.-P."/>
            <person name="Eisen J.A."/>
        </authorList>
    </citation>
    <scope>NUCLEOTIDE SEQUENCE [LARGE SCALE GENOMIC DNA]</scope>
    <source>
        <strain>DSM 19672</strain>
    </source>
</reference>
<dbReference type="Pfam" id="PF23400">
    <property type="entry name" value="CARF_Card1"/>
    <property type="match status" value="1"/>
</dbReference>
<dbReference type="SUPFAM" id="SSF52980">
    <property type="entry name" value="Restriction endonuclease-like"/>
    <property type="match status" value="1"/>
</dbReference>
<dbReference type="InterPro" id="IPR015093">
    <property type="entry name" value="Card1_endonucl_dom"/>
</dbReference>
<dbReference type="GO" id="GO:0003676">
    <property type="term" value="F:nucleic acid binding"/>
    <property type="evidence" value="ECO:0007669"/>
    <property type="project" value="InterPro"/>
</dbReference>
<dbReference type="EMBL" id="CP002347">
    <property type="protein sequence ID" value="ADR19522.1"/>
    <property type="molecule type" value="Genomic_DNA"/>
</dbReference>
<accession>E4TFE9</accession>
<dbReference type="Gene3D" id="3.40.50.10770">
    <property type="entry name" value="Hypothetical protein VC1899 like domain (Restriction endonuclease-like)"/>
    <property type="match status" value="1"/>
</dbReference>
<keyword evidence="4" id="KW-1185">Reference proteome</keyword>
<gene>
    <name evidence="3" type="ordered locus">Calni_1614</name>
</gene>
<dbReference type="Gene3D" id="3.40.1350.10">
    <property type="match status" value="1"/>
</dbReference>
<dbReference type="eggNOG" id="COG4006">
    <property type="taxonomic scope" value="Bacteria"/>
</dbReference>
<dbReference type="Proteomes" id="UP000007039">
    <property type="component" value="Chromosome"/>
</dbReference>